<keyword evidence="1" id="KW-0472">Membrane</keyword>
<dbReference type="ESTHER" id="9firm-a0a2l2xcc2">
    <property type="family name" value="Zearalenone-hydrolase-fam2"/>
</dbReference>
<dbReference type="InterPro" id="IPR000073">
    <property type="entry name" value="AB_hydrolase_1"/>
</dbReference>
<dbReference type="RefSeq" id="WP_231702708.1">
    <property type="nucleotide sequence ID" value="NZ_BFAV01000112.1"/>
</dbReference>
<dbReference type="Gene3D" id="3.40.50.1820">
    <property type="entry name" value="alpha/beta hydrolase"/>
    <property type="match status" value="1"/>
</dbReference>
<feature type="transmembrane region" description="Helical" evidence="1">
    <location>
        <begin position="21"/>
        <end position="45"/>
    </location>
</feature>
<accession>A0A2L2XCC2</accession>
<dbReference type="GO" id="GO:0016787">
    <property type="term" value="F:hydrolase activity"/>
    <property type="evidence" value="ECO:0007669"/>
    <property type="project" value="UniProtKB-KW"/>
</dbReference>
<dbReference type="SUPFAM" id="SSF53474">
    <property type="entry name" value="alpha/beta-Hydrolases"/>
    <property type="match status" value="1"/>
</dbReference>
<reference evidence="4" key="1">
    <citation type="submission" date="2018-02" db="EMBL/GenBank/DDBJ databases">
        <title>Genome sequence of Desulfocucumis palustris strain NAW-5.</title>
        <authorList>
            <person name="Watanabe M."/>
            <person name="Kojima H."/>
            <person name="Fukui M."/>
        </authorList>
    </citation>
    <scope>NUCLEOTIDE SEQUENCE [LARGE SCALE GENOMIC DNA]</scope>
    <source>
        <strain evidence="4">NAW-5</strain>
    </source>
</reference>
<evidence type="ECO:0000256" key="1">
    <source>
        <dbReference type="SAM" id="Phobius"/>
    </source>
</evidence>
<protein>
    <submittedName>
        <fullName evidence="3">Hydrolase</fullName>
    </submittedName>
</protein>
<evidence type="ECO:0000313" key="4">
    <source>
        <dbReference type="Proteomes" id="UP000239549"/>
    </source>
</evidence>
<feature type="domain" description="AB hydrolase-1" evidence="2">
    <location>
        <begin position="88"/>
        <end position="360"/>
    </location>
</feature>
<organism evidence="3 4">
    <name type="scientific">Desulfocucumis palustris</name>
    <dbReference type="NCBI Taxonomy" id="1898651"/>
    <lineage>
        <taxon>Bacteria</taxon>
        <taxon>Bacillati</taxon>
        <taxon>Bacillota</taxon>
        <taxon>Clostridia</taxon>
        <taxon>Eubacteriales</taxon>
        <taxon>Desulfocucumaceae</taxon>
        <taxon>Desulfocucumis</taxon>
    </lineage>
</organism>
<keyword evidence="4" id="KW-1185">Reference proteome</keyword>
<sequence>MRNEEERDTGQKSVKKKKFKVLKIFLLVLVIIMVVATSALGIYAYQNINYDQRPLKKTYGAGYKEKQVTLDDGTVLNYAEGPDNGPALLLIHGQSMEWEDYSRVLPGLAKYCHVYAIDCHGHGESSHDSSKYTGVVMGRDFVRFIENVIGEPCVVSGHSSGGILTAWIAANAPEDVLGIVLEDPPFFSVEPDEMQNTFAWRESFDIVHKFRNQTDTDDYVVYYMENSYLWGLFGDLRKLIAAGTRKYRAEHPGEPLKLWYVPYKWIHGTLYLDDFDLDFSETFYTGSWFEGFDQEETLSKINSPSVYIKAATLYGKDGVLYAANSDEDAEKVHRLLKGNEMITIKSGHDIHFEHPDEFIKIIKDFLNKIGPIPRYLSDNR</sequence>
<evidence type="ECO:0000313" key="3">
    <source>
        <dbReference type="EMBL" id="GBF33644.1"/>
    </source>
</evidence>
<name>A0A2L2XCC2_9FIRM</name>
<dbReference type="Proteomes" id="UP000239549">
    <property type="component" value="Unassembled WGS sequence"/>
</dbReference>
<gene>
    <name evidence="3" type="ORF">DCCM_2750</name>
</gene>
<dbReference type="PANTHER" id="PTHR46438:SF2">
    <property type="entry name" value="ALPHA_BETA-HYDROLASES SUPERFAMILY PROTEIN"/>
    <property type="match status" value="1"/>
</dbReference>
<evidence type="ECO:0000259" key="2">
    <source>
        <dbReference type="Pfam" id="PF12697"/>
    </source>
</evidence>
<keyword evidence="1" id="KW-1133">Transmembrane helix</keyword>
<dbReference type="InterPro" id="IPR029058">
    <property type="entry name" value="AB_hydrolase_fold"/>
</dbReference>
<keyword evidence="1" id="KW-0812">Transmembrane</keyword>
<dbReference type="EMBL" id="BFAV01000112">
    <property type="protein sequence ID" value="GBF33644.1"/>
    <property type="molecule type" value="Genomic_DNA"/>
</dbReference>
<dbReference type="AlphaFoldDB" id="A0A2L2XCC2"/>
<proteinExistence type="predicted"/>
<keyword evidence="3" id="KW-0378">Hydrolase</keyword>
<dbReference type="Pfam" id="PF12697">
    <property type="entry name" value="Abhydrolase_6"/>
    <property type="match status" value="1"/>
</dbReference>
<comment type="caution">
    <text evidence="3">The sequence shown here is derived from an EMBL/GenBank/DDBJ whole genome shotgun (WGS) entry which is preliminary data.</text>
</comment>
<dbReference type="PANTHER" id="PTHR46438">
    <property type="entry name" value="ALPHA/BETA-HYDROLASES SUPERFAMILY PROTEIN"/>
    <property type="match status" value="1"/>
</dbReference>